<dbReference type="GO" id="GO:0004797">
    <property type="term" value="F:thymidine kinase activity"/>
    <property type="evidence" value="ECO:0007669"/>
    <property type="project" value="UniProtKB-EC"/>
</dbReference>
<dbReference type="Proteomes" id="UP000778951">
    <property type="component" value="Unassembled WGS sequence"/>
</dbReference>
<dbReference type="SUPFAM" id="SSF52540">
    <property type="entry name" value="P-loop containing nucleoside triphosphate hydrolases"/>
    <property type="match status" value="1"/>
</dbReference>
<evidence type="ECO:0000313" key="9">
    <source>
        <dbReference type="Proteomes" id="UP000778951"/>
    </source>
</evidence>
<reference evidence="8" key="1">
    <citation type="submission" date="2020-03" db="EMBL/GenBank/DDBJ databases">
        <title>Spirochaetal bacteria isolated from arthropods constitute a novel genus Entomospira genus novum within the order Spirochaetales.</title>
        <authorList>
            <person name="Grana-Miraglia L."/>
            <person name="Sikutova S."/>
            <person name="Fingerle V."/>
            <person name="Sing A."/>
            <person name="Castillo-Ramirez S."/>
            <person name="Margos G."/>
            <person name="Rudolf I."/>
        </authorList>
    </citation>
    <scope>NUCLEOTIDE SEQUENCE</scope>
    <source>
        <strain evidence="8">BR149</strain>
    </source>
</reference>
<keyword evidence="4" id="KW-0808">Transferase</keyword>
<dbReference type="GO" id="GO:0005524">
    <property type="term" value="F:ATP binding"/>
    <property type="evidence" value="ECO:0007669"/>
    <property type="project" value="UniProtKB-KW"/>
</dbReference>
<organism evidence="8 9">
    <name type="scientific">Entomospira culicis</name>
    <dbReference type="NCBI Taxonomy" id="2719989"/>
    <lineage>
        <taxon>Bacteria</taxon>
        <taxon>Pseudomonadati</taxon>
        <taxon>Spirochaetota</taxon>
        <taxon>Spirochaetia</taxon>
        <taxon>Spirochaetales</taxon>
        <taxon>Spirochaetaceae</taxon>
        <taxon>Entomospira</taxon>
    </lineage>
</organism>
<keyword evidence="7" id="KW-0067">ATP-binding</keyword>
<dbReference type="AlphaFoldDB" id="A0A968KV33"/>
<comment type="similarity">
    <text evidence="1">Belongs to the thymidine kinase family.</text>
</comment>
<sequence length="230" mass="26227">MAIIRYFLGGMYAGKSSYALDVLLSSSAVQKIVIAPTARKRGFVSRNHPISSLPKDLYLFESVSTLPPALLAKNLPTIIMIDEVQFIEEETFYTLLERAKEHPTLHIILAGLSYDQHGEPFANQEKILRFVPQSAIRHLTIHCATCPSDKGEISIRKWISDDRIVDDYAVLCRTCFDKFYTNAIQSSCHICQAPTDQHLRQWHQDDPQHDRSSALCQRCYTHIKAYGKHH</sequence>
<evidence type="ECO:0000256" key="7">
    <source>
        <dbReference type="ARBA" id="ARBA00022840"/>
    </source>
</evidence>
<dbReference type="InterPro" id="IPR027417">
    <property type="entry name" value="P-loop_NTPase"/>
</dbReference>
<keyword evidence="9" id="KW-1185">Reference proteome</keyword>
<evidence type="ECO:0000313" key="8">
    <source>
        <dbReference type="EMBL" id="NIZ70189.1"/>
    </source>
</evidence>
<dbReference type="Pfam" id="PF00265">
    <property type="entry name" value="TK"/>
    <property type="match status" value="1"/>
</dbReference>
<accession>A0A968KV33</accession>
<gene>
    <name evidence="8" type="ORF">HCT48_08205</name>
</gene>
<evidence type="ECO:0000256" key="1">
    <source>
        <dbReference type="ARBA" id="ARBA00007587"/>
    </source>
</evidence>
<keyword evidence="3" id="KW-0237">DNA synthesis</keyword>
<dbReference type="EC" id="2.7.1.21" evidence="2"/>
<evidence type="ECO:0000256" key="2">
    <source>
        <dbReference type="ARBA" id="ARBA00012118"/>
    </source>
</evidence>
<evidence type="ECO:0000256" key="4">
    <source>
        <dbReference type="ARBA" id="ARBA00022679"/>
    </source>
</evidence>
<dbReference type="RefSeq" id="WP_167696492.1">
    <property type="nucleotide sequence ID" value="NZ_CP118182.1"/>
</dbReference>
<dbReference type="EMBL" id="JAATLM010000002">
    <property type="protein sequence ID" value="NIZ70189.1"/>
    <property type="molecule type" value="Genomic_DNA"/>
</dbReference>
<dbReference type="Gene3D" id="3.40.50.300">
    <property type="entry name" value="P-loop containing nucleotide triphosphate hydrolases"/>
    <property type="match status" value="1"/>
</dbReference>
<name>A0A968KV33_9SPIO</name>
<evidence type="ECO:0000256" key="5">
    <source>
        <dbReference type="ARBA" id="ARBA00022741"/>
    </source>
</evidence>
<evidence type="ECO:0000256" key="3">
    <source>
        <dbReference type="ARBA" id="ARBA00022634"/>
    </source>
</evidence>
<evidence type="ECO:0000256" key="6">
    <source>
        <dbReference type="ARBA" id="ARBA00022777"/>
    </source>
</evidence>
<protein>
    <recommendedName>
        <fullName evidence="2">thymidine kinase</fullName>
        <ecNumber evidence="2">2.7.1.21</ecNumber>
    </recommendedName>
</protein>
<proteinExistence type="inferred from homology"/>
<keyword evidence="6" id="KW-0418">Kinase</keyword>
<dbReference type="InterPro" id="IPR001267">
    <property type="entry name" value="Thymidine_kinase"/>
</dbReference>
<keyword evidence="5" id="KW-0547">Nucleotide-binding</keyword>
<dbReference type="GO" id="GO:0071897">
    <property type="term" value="P:DNA biosynthetic process"/>
    <property type="evidence" value="ECO:0007669"/>
    <property type="project" value="UniProtKB-KW"/>
</dbReference>
<comment type="caution">
    <text evidence="8">The sequence shown here is derived from an EMBL/GenBank/DDBJ whole genome shotgun (WGS) entry which is preliminary data.</text>
</comment>